<dbReference type="EMBL" id="DAATFQ010000027">
    <property type="protein sequence ID" value="HAE8353085.1"/>
    <property type="molecule type" value="Genomic_DNA"/>
</dbReference>
<proteinExistence type="predicted"/>
<name>A0A737U3R2_SALHO</name>
<evidence type="ECO:0000313" key="1">
    <source>
        <dbReference type="EMBL" id="HAE8353085.1"/>
    </source>
</evidence>
<organism evidence="1">
    <name type="scientific">Salmonella enterica subsp. houtenae serovar 44:z4,z24:-</name>
    <dbReference type="NCBI Taxonomy" id="1967610"/>
    <lineage>
        <taxon>Bacteria</taxon>
        <taxon>Pseudomonadati</taxon>
        <taxon>Pseudomonadota</taxon>
        <taxon>Gammaproteobacteria</taxon>
        <taxon>Enterobacterales</taxon>
        <taxon>Enterobacteriaceae</taxon>
        <taxon>Salmonella</taxon>
    </lineage>
</organism>
<comment type="caution">
    <text evidence="1">The sequence shown here is derived from an EMBL/GenBank/DDBJ whole genome shotgun (WGS) entry which is preliminary data.</text>
</comment>
<gene>
    <name evidence="1" type="ORF">GND53_003920</name>
</gene>
<dbReference type="AlphaFoldDB" id="A0A737U3R2"/>
<protein>
    <submittedName>
        <fullName evidence="1">Stationary phase growth adaptation protein</fullName>
    </submittedName>
</protein>
<reference evidence="1" key="1">
    <citation type="journal article" date="2018" name="Genome Biol.">
        <title>SKESA: strategic k-mer extension for scrupulous assemblies.</title>
        <authorList>
            <person name="Souvorov A."/>
            <person name="Agarwala R."/>
            <person name="Lipman D.J."/>
        </authorList>
    </citation>
    <scope>NUCLEOTIDE SEQUENCE</scope>
    <source>
        <strain evidence="1">6221-69</strain>
    </source>
</reference>
<reference evidence="1" key="2">
    <citation type="submission" date="2018-07" db="EMBL/GenBank/DDBJ databases">
        <authorList>
            <consortium name="NCBI Pathogen Detection Project"/>
        </authorList>
    </citation>
    <scope>NUCLEOTIDE SEQUENCE</scope>
    <source>
        <strain evidence="1">6221-69</strain>
    </source>
</reference>
<sequence>MAIGEVLKWKSFAHPDGEARDLSFLDAHEVTYTQTTPGKPDKVYRFFVTYSCHCFCKDYEGQTEADKAALMYHAPKESRPFCERRYTLARLYLRGVIDSLATRKVMHAGYGSYAAVELELENGDKEYYYVVFDVFREKKKYRMHISSAYPVEGRPGGKAVSFFVIAYNLSTGKKLPLPPK</sequence>
<accession>A0A737U3R2</accession>